<reference evidence="2" key="3">
    <citation type="submission" date="2025-09" db="UniProtKB">
        <authorList>
            <consortium name="Ensembl"/>
        </authorList>
    </citation>
    <scope>IDENTIFICATION</scope>
</reference>
<dbReference type="Ensembl" id="ENSAMET00000031899.1">
    <property type="protein sequence ID" value="ENSAMEP00000040107.1"/>
    <property type="gene ID" value="ENSAMEG00000028297.1"/>
</dbReference>
<dbReference type="PANTHER" id="PTHR14508">
    <property type="entry name" value="SNRPN UPSTREAM READING FRAME PROTEIN, SNURF"/>
    <property type="match status" value="1"/>
</dbReference>
<reference evidence="2 3" key="1">
    <citation type="journal article" date="2010" name="Nature">
        <title>The sequence and de novo assembly of the giant panda genome.</title>
        <authorList>
            <person name="Li R."/>
            <person name="Fan W."/>
            <person name="Tian G."/>
            <person name="Zhu H."/>
            <person name="He L."/>
            <person name="Cai J."/>
            <person name="Huang Q."/>
            <person name="Cai Q."/>
            <person name="Li B."/>
            <person name="Bai Y."/>
            <person name="Zhang Z."/>
            <person name="Zhang Y."/>
            <person name="Wang W."/>
            <person name="Li J."/>
            <person name="Wei F."/>
            <person name="Li H."/>
            <person name="Jian M."/>
            <person name="Li J."/>
            <person name="Zhang Z."/>
            <person name="Nielsen R."/>
            <person name="Li D."/>
            <person name="Gu W."/>
            <person name="Yang Z."/>
            <person name="Xuan Z."/>
            <person name="Ryder O.A."/>
            <person name="Leung F.C."/>
            <person name="Zhou Y."/>
            <person name="Cao J."/>
            <person name="Sun X."/>
            <person name="Fu Y."/>
            <person name="Fang X."/>
            <person name="Guo X."/>
            <person name="Wang B."/>
            <person name="Hou R."/>
            <person name="Shen F."/>
            <person name="Mu B."/>
            <person name="Ni P."/>
            <person name="Lin R."/>
            <person name="Qian W."/>
            <person name="Wang G."/>
            <person name="Yu C."/>
            <person name="Nie W."/>
            <person name="Wang J."/>
            <person name="Wu Z."/>
            <person name="Liang H."/>
            <person name="Min J."/>
            <person name="Wu Q."/>
            <person name="Cheng S."/>
            <person name="Ruan J."/>
            <person name="Wang M."/>
            <person name="Shi Z."/>
            <person name="Wen M."/>
            <person name="Liu B."/>
            <person name="Ren X."/>
            <person name="Zheng H."/>
            <person name="Dong D."/>
            <person name="Cook K."/>
            <person name="Shan G."/>
            <person name="Zhang H."/>
            <person name="Kosiol C."/>
            <person name="Xie X."/>
            <person name="Lu Z."/>
            <person name="Zheng H."/>
            <person name="Li Y."/>
            <person name="Steiner C.C."/>
            <person name="Lam T.T."/>
            <person name="Lin S."/>
            <person name="Zhang Q."/>
            <person name="Li G."/>
            <person name="Tian J."/>
            <person name="Gong T."/>
            <person name="Liu H."/>
            <person name="Zhang D."/>
            <person name="Fang L."/>
            <person name="Ye C."/>
            <person name="Zhang J."/>
            <person name="Hu W."/>
            <person name="Xu A."/>
            <person name="Ren Y."/>
            <person name="Zhang G."/>
            <person name="Bruford M.W."/>
            <person name="Li Q."/>
            <person name="Ma L."/>
            <person name="Guo Y."/>
            <person name="An N."/>
            <person name="Hu Y."/>
            <person name="Zheng Y."/>
            <person name="Shi Y."/>
            <person name="Li Z."/>
            <person name="Liu Q."/>
            <person name="Chen Y."/>
            <person name="Zhao J."/>
            <person name="Qu N."/>
            <person name="Zhao S."/>
            <person name="Tian F."/>
            <person name="Wang X."/>
            <person name="Wang H."/>
            <person name="Xu L."/>
            <person name="Liu X."/>
            <person name="Vinar T."/>
            <person name="Wang Y."/>
            <person name="Lam T.W."/>
            <person name="Yiu S.M."/>
            <person name="Liu S."/>
            <person name="Zhang H."/>
            <person name="Li D."/>
            <person name="Huang Y."/>
            <person name="Wang X."/>
            <person name="Yang G."/>
            <person name="Jiang Z."/>
            <person name="Wang J."/>
            <person name="Qin N."/>
            <person name="Li L."/>
            <person name="Li J."/>
            <person name="Bolund L."/>
            <person name="Kristiansen K."/>
            <person name="Wong G.K."/>
            <person name="Olson M."/>
            <person name="Zhang X."/>
            <person name="Li S."/>
            <person name="Yang H."/>
            <person name="Wang J."/>
            <person name="Wang J."/>
        </authorList>
    </citation>
    <scope>NUCLEOTIDE SEQUENCE [LARGE SCALE GENOMIC DNA]</scope>
</reference>
<sequence>MEWARDHLYLRWTTDYHIPELEIQVKCSRAVSLINQECHLYLIQSHQQQAPVVDFLVELRQAFLTERPRGGQSSIGTLR</sequence>
<evidence type="ECO:0000256" key="1">
    <source>
        <dbReference type="ARBA" id="ARBA00009974"/>
    </source>
</evidence>
<accession>A0A7N5KHM1</accession>
<dbReference type="AlphaFoldDB" id="A0A7N5KHM1"/>
<proteinExistence type="inferred from homology"/>
<dbReference type="GO" id="GO:0016607">
    <property type="term" value="C:nuclear speck"/>
    <property type="evidence" value="ECO:0007669"/>
    <property type="project" value="TreeGrafter"/>
</dbReference>
<dbReference type="Pfam" id="PF07192">
    <property type="entry name" value="SNURF"/>
    <property type="match status" value="1"/>
</dbReference>
<dbReference type="GeneTree" id="ENSGT00390000009320"/>
<comment type="similarity">
    <text evidence="1">Belongs to the SNURF family.</text>
</comment>
<gene>
    <name evidence="2" type="primary">LOC100478191</name>
</gene>
<protein>
    <submittedName>
        <fullName evidence="2">SNRPN upstream reading frame protein-like</fullName>
    </submittedName>
</protein>
<name>A0A7N5KHM1_AILME</name>
<dbReference type="RefSeq" id="XP_034504923.1">
    <property type="nucleotide sequence ID" value="XM_034649032.1"/>
</dbReference>
<dbReference type="PANTHER" id="PTHR14508:SF2">
    <property type="entry name" value="SNRPN UPSTREAM READING FRAME PROTEIN-RELATED"/>
    <property type="match status" value="1"/>
</dbReference>
<dbReference type="GeneID" id="100478191"/>
<evidence type="ECO:0000313" key="3">
    <source>
        <dbReference type="Proteomes" id="UP000008912"/>
    </source>
</evidence>
<dbReference type="OrthoDB" id="9727301at2759"/>
<keyword evidence="3" id="KW-1185">Reference proteome</keyword>
<dbReference type="InterPro" id="IPR009847">
    <property type="entry name" value="SNURF"/>
</dbReference>
<reference evidence="2" key="2">
    <citation type="submission" date="2025-08" db="UniProtKB">
        <authorList>
            <consortium name="Ensembl"/>
        </authorList>
    </citation>
    <scope>IDENTIFICATION</scope>
</reference>
<dbReference type="Proteomes" id="UP000008912">
    <property type="component" value="Unassembled WGS sequence"/>
</dbReference>
<evidence type="ECO:0000313" key="2">
    <source>
        <dbReference type="Ensembl" id="ENSAMEP00000040107.1"/>
    </source>
</evidence>
<organism evidence="2 3">
    <name type="scientific">Ailuropoda melanoleuca</name>
    <name type="common">Giant panda</name>
    <dbReference type="NCBI Taxonomy" id="9646"/>
    <lineage>
        <taxon>Eukaryota</taxon>
        <taxon>Metazoa</taxon>
        <taxon>Chordata</taxon>
        <taxon>Craniata</taxon>
        <taxon>Vertebrata</taxon>
        <taxon>Euteleostomi</taxon>
        <taxon>Mammalia</taxon>
        <taxon>Eutheria</taxon>
        <taxon>Laurasiatheria</taxon>
        <taxon>Carnivora</taxon>
        <taxon>Caniformia</taxon>
        <taxon>Ursidae</taxon>
        <taxon>Ailuropoda</taxon>
    </lineage>
</organism>
<dbReference type="KEGG" id="aml:100478191"/>
<dbReference type="InParanoid" id="A0A7N5KHM1"/>